<keyword evidence="8" id="KW-0949">S-adenosyl-L-methionine</keyword>
<keyword evidence="11" id="KW-0067">ATP-binding</keyword>
<dbReference type="SUPFAM" id="SSF53335">
    <property type="entry name" value="S-adenosyl-L-methionine-dependent methyltransferases"/>
    <property type="match status" value="1"/>
</dbReference>
<feature type="active site" evidence="12">
    <location>
        <position position="183"/>
    </location>
</feature>
<dbReference type="GO" id="GO:0006355">
    <property type="term" value="P:regulation of DNA-templated transcription"/>
    <property type="evidence" value="ECO:0007669"/>
    <property type="project" value="InterPro"/>
</dbReference>
<dbReference type="EMBL" id="CP028918">
    <property type="protein sequence ID" value="AWB49333.1"/>
    <property type="molecule type" value="Genomic_DNA"/>
</dbReference>
<dbReference type="InterPro" id="IPR035965">
    <property type="entry name" value="PAS-like_dom_sf"/>
</dbReference>
<dbReference type="SUPFAM" id="SSF52738">
    <property type="entry name" value="Methylesterase CheB, C-terminal domain"/>
    <property type="match status" value="1"/>
</dbReference>
<evidence type="ECO:0000256" key="11">
    <source>
        <dbReference type="ARBA" id="ARBA00022840"/>
    </source>
</evidence>
<dbReference type="GO" id="GO:0008983">
    <property type="term" value="F:protein-glutamate O-methyltransferase activity"/>
    <property type="evidence" value="ECO:0007669"/>
    <property type="project" value="UniProtKB-EC"/>
</dbReference>
<dbReference type="Pfam" id="PF00989">
    <property type="entry name" value="PAS"/>
    <property type="match status" value="1"/>
</dbReference>
<evidence type="ECO:0000259" key="16">
    <source>
        <dbReference type="PROSITE" id="PS50122"/>
    </source>
</evidence>
<feature type="domain" description="PAC" evidence="15">
    <location>
        <begin position="825"/>
        <end position="885"/>
    </location>
</feature>
<evidence type="ECO:0000256" key="1">
    <source>
        <dbReference type="ARBA" id="ARBA00000085"/>
    </source>
</evidence>
<dbReference type="GO" id="GO:0006935">
    <property type="term" value="P:chemotaxis"/>
    <property type="evidence" value="ECO:0007669"/>
    <property type="project" value="UniProtKB-UniRule"/>
</dbReference>
<dbReference type="Proteomes" id="UP000244496">
    <property type="component" value="Chromosome"/>
</dbReference>
<evidence type="ECO:0000256" key="14">
    <source>
        <dbReference type="SAM" id="MobiDB-lite"/>
    </source>
</evidence>
<dbReference type="GO" id="GO:0004673">
    <property type="term" value="F:protein histidine kinase activity"/>
    <property type="evidence" value="ECO:0007669"/>
    <property type="project" value="UniProtKB-EC"/>
</dbReference>
<dbReference type="InterPro" id="IPR035909">
    <property type="entry name" value="CheB_C"/>
</dbReference>
<keyword evidence="6" id="KW-0288">FMN</keyword>
<dbReference type="Gene3D" id="3.30.565.10">
    <property type="entry name" value="Histidine kinase-like ATPase, C-terminal domain"/>
    <property type="match status" value="1"/>
</dbReference>
<dbReference type="InterPro" id="IPR022642">
    <property type="entry name" value="CheR_C"/>
</dbReference>
<evidence type="ECO:0000256" key="2">
    <source>
        <dbReference type="ARBA" id="ARBA00001541"/>
    </source>
</evidence>
<keyword evidence="12" id="KW-0378">Hydrolase</keyword>
<evidence type="ECO:0000256" key="10">
    <source>
        <dbReference type="ARBA" id="ARBA00022777"/>
    </source>
</evidence>
<evidence type="ECO:0000313" key="19">
    <source>
        <dbReference type="Proteomes" id="UP000244496"/>
    </source>
</evidence>
<dbReference type="InterPro" id="IPR000700">
    <property type="entry name" value="PAS-assoc_C"/>
</dbReference>
<evidence type="ECO:0000256" key="8">
    <source>
        <dbReference type="ARBA" id="ARBA00022691"/>
    </source>
</evidence>
<evidence type="ECO:0000259" key="15">
    <source>
        <dbReference type="PROSITE" id="PS50113"/>
    </source>
</evidence>
<name>A0A2S0UNE9_9RHOB</name>
<feature type="compositionally biased region" description="Basic and acidic residues" evidence="14">
    <location>
        <begin position="1"/>
        <end position="10"/>
    </location>
</feature>
<dbReference type="GO" id="GO:0032259">
    <property type="term" value="P:methylation"/>
    <property type="evidence" value="ECO:0007669"/>
    <property type="project" value="UniProtKB-KW"/>
</dbReference>
<dbReference type="Pfam" id="PF01739">
    <property type="entry name" value="CheR"/>
    <property type="match status" value="1"/>
</dbReference>
<keyword evidence="7" id="KW-0808">Transferase</keyword>
<keyword evidence="4" id="KW-0489">Methyltransferase</keyword>
<dbReference type="GO" id="GO:0005524">
    <property type="term" value="F:ATP binding"/>
    <property type="evidence" value="ECO:0007669"/>
    <property type="project" value="UniProtKB-KW"/>
</dbReference>
<dbReference type="InterPro" id="IPR029063">
    <property type="entry name" value="SAM-dependent_MTases_sf"/>
</dbReference>
<proteinExistence type="predicted"/>
<keyword evidence="10" id="KW-0418">Kinase</keyword>
<evidence type="ECO:0000256" key="9">
    <source>
        <dbReference type="ARBA" id="ARBA00022741"/>
    </source>
</evidence>
<dbReference type="Gene3D" id="3.30.450.20">
    <property type="entry name" value="PAS domain"/>
    <property type="match status" value="2"/>
</dbReference>
<evidence type="ECO:0000256" key="13">
    <source>
        <dbReference type="SAM" id="Coils"/>
    </source>
</evidence>
<dbReference type="Gene3D" id="1.10.155.10">
    <property type="entry name" value="Chemotaxis receptor methyltransferase CheR, N-terminal domain"/>
    <property type="match status" value="1"/>
</dbReference>
<dbReference type="PANTHER" id="PTHR24422:SF27">
    <property type="entry name" value="PROTEIN-GLUTAMATE O-METHYLTRANSFERASE"/>
    <property type="match status" value="1"/>
</dbReference>
<dbReference type="GO" id="GO:0005737">
    <property type="term" value="C:cytoplasm"/>
    <property type="evidence" value="ECO:0007669"/>
    <property type="project" value="InterPro"/>
</dbReference>
<evidence type="ECO:0000256" key="7">
    <source>
        <dbReference type="ARBA" id="ARBA00022679"/>
    </source>
</evidence>
<dbReference type="PROSITE" id="PS50123">
    <property type="entry name" value="CHER"/>
    <property type="match status" value="1"/>
</dbReference>
<organism evidence="18 19">
    <name type="scientific">Paragemmobacter aquarius</name>
    <dbReference type="NCBI Taxonomy" id="2169400"/>
    <lineage>
        <taxon>Bacteria</taxon>
        <taxon>Pseudomonadati</taxon>
        <taxon>Pseudomonadota</taxon>
        <taxon>Alphaproteobacteria</taxon>
        <taxon>Rhodobacterales</taxon>
        <taxon>Paracoccaceae</taxon>
        <taxon>Paragemmobacter</taxon>
    </lineage>
</organism>
<dbReference type="AlphaFoldDB" id="A0A2S0UNE9"/>
<gene>
    <name evidence="18" type="ORF">HYN69_13215</name>
</gene>
<feature type="domain" description="CheB-type methylesterase" evidence="16">
    <location>
        <begin position="58"/>
        <end position="241"/>
    </location>
</feature>
<dbReference type="InterPro" id="IPR011102">
    <property type="entry name" value="Sig_transdc_His_kinase_HWE"/>
</dbReference>
<dbReference type="Gene3D" id="3.40.50.150">
    <property type="entry name" value="Vaccinia Virus protein VP39"/>
    <property type="match status" value="1"/>
</dbReference>
<keyword evidence="19" id="KW-1185">Reference proteome</keyword>
<dbReference type="SMART" id="SM00138">
    <property type="entry name" value="MeTrc"/>
    <property type="match status" value="1"/>
</dbReference>
<feature type="active site" evidence="12">
    <location>
        <position position="64"/>
    </location>
</feature>
<dbReference type="Gene3D" id="3.40.50.180">
    <property type="entry name" value="Methylesterase CheB, C-terminal domain"/>
    <property type="match status" value="1"/>
</dbReference>
<dbReference type="InterPro" id="IPR036890">
    <property type="entry name" value="HATPase_C_sf"/>
</dbReference>
<dbReference type="InterPro" id="IPR036804">
    <property type="entry name" value="CheR_N_sf"/>
</dbReference>
<keyword evidence="5" id="KW-0285">Flavoprotein</keyword>
<evidence type="ECO:0000256" key="6">
    <source>
        <dbReference type="ARBA" id="ARBA00022643"/>
    </source>
</evidence>
<evidence type="ECO:0008006" key="20">
    <source>
        <dbReference type="Google" id="ProtNLM"/>
    </source>
</evidence>
<keyword evidence="3" id="KW-0597">Phosphoprotein</keyword>
<dbReference type="KEGG" id="geh:HYN69_13215"/>
<dbReference type="SMART" id="SM00091">
    <property type="entry name" value="PAS"/>
    <property type="match status" value="2"/>
</dbReference>
<sequence length="1213" mass="134728">MRVLPSDRRGSGKHHRTTWIGRALNRTADQRTASDSSASESSRDTVGKTGGGPRHCPLVGIGASAGGIEALIRLFDAMPPDSGMAFVVVMHLDPTRVSGLADVLGQHTKMTVGEAVDGVAVEPDHIYVIPPATSLTVEEGHLRLSEPVERRGARYPIDRLFESMATHRRGRAICIVLSGSGTDGTGGLREVKAEGGCVLVQSPSTAKFDSMPQSVIMADLADHVLAPENMPEILLRYVKHAYSAGAELFADGPSRDVSITPVLALLRSRADHDFRLYKRSTLTRRIHRRMGLCNLHSVEDYLDYLRSQPGELETLARDLMINVTTFFRDPEAWAALDESVLAALVAERETGAAIRLWVPACATGEEAYTLAMLLVDRAEAAGKRFDIKLFATDSREDNLTIARAGLYSEGAIAAIPPHLFERHFDMLGENCRVKEELRDMVVFAAHNLLRDPPFSQIDVVTCRNLLIYFETAAQKRALALMHFSLRQGGYMMLGNAESVSGREDLFDTISKKWRIFRRLGPNRHDILDFPLFPGRSRPGAADGAAAPEASRLPPRIVDVAQRALLERFAPASVLIGRNGEVVWVHGSTGAYLEPPPGEPSRDILAMARHGLRAKLRHAVRDAIAENRPVEFRVRIRRDHHEQPVAVAVVPLSEQSDALLLVSFRDIGPEQTIPATADETDRMVTQQAVEFELVAARIELRETVEQFERTNEELKVANEEVTSMNEELQSTNEELETSKEELQSFNEELQTVNSQLQHKNQELADTTDTLNNLLASSEIATVFLDRNFCIRWFSPSSKGLLALVDTDIGRPVTHFAWKVEDDALLPDARLVLQKLTGIDAEVRGSAGRWYLRRVLPYRTHDDRIAGVVIAFVDITERKLAQDAIKEALDYAEAIINTVRHPVMVLDAELRVQSINPAFCEAFSCPPDESNGYQLHELDHGAWDIPELRRLLREVLSEAQAFDDFEIEHVFPKRGRRHMRLNARRLVHGGDRTKLILLAIEDVTANHEAEGLRQTLISELSHRVKNTLAMVQSIGSQTIRQSATLDEFRIAFEGRLTALARVHDLLLRQNWDGADLDQLVRETLAPHGRKDRIRAEGPTLTMTPDAGVVLAMVLNELATNAVKYGALSEGDGRLDIRWELQTRADGDWVCLTWTETGGPAVAAPSRRGFGSSLIERSITHQLGGTAELDFRAEGLQCDIAFPRKIDQRPPGRKET</sequence>
<dbReference type="Pfam" id="PF07536">
    <property type="entry name" value="HWE_HK"/>
    <property type="match status" value="1"/>
</dbReference>
<keyword evidence="13" id="KW-0175">Coiled coil</keyword>
<dbReference type="CDD" id="cd00130">
    <property type="entry name" value="PAS"/>
    <property type="match status" value="1"/>
</dbReference>
<dbReference type="SUPFAM" id="SSF47757">
    <property type="entry name" value="Chemotaxis receptor methyltransferase CheR, N-terminal domain"/>
    <property type="match status" value="1"/>
</dbReference>
<feature type="region of interest" description="Disordered" evidence="14">
    <location>
        <begin position="1"/>
        <end position="57"/>
    </location>
</feature>
<feature type="active site" evidence="12">
    <location>
        <position position="91"/>
    </location>
</feature>
<dbReference type="InterPro" id="IPR013767">
    <property type="entry name" value="PAS_fold"/>
</dbReference>
<dbReference type="InterPro" id="IPR000014">
    <property type="entry name" value="PAS"/>
</dbReference>
<keyword evidence="9" id="KW-0547">Nucleotide-binding</keyword>
<evidence type="ECO:0000256" key="3">
    <source>
        <dbReference type="ARBA" id="ARBA00022553"/>
    </source>
</evidence>
<dbReference type="PROSITE" id="PS50113">
    <property type="entry name" value="PAC"/>
    <property type="match status" value="1"/>
</dbReference>
<reference evidence="18 19" key="1">
    <citation type="submission" date="2018-04" db="EMBL/GenBank/DDBJ databases">
        <title>Genome sequencing of Gemmobacter.</title>
        <authorList>
            <person name="Yi H."/>
            <person name="Baek M.-G."/>
        </authorList>
    </citation>
    <scope>NUCLEOTIDE SEQUENCE [LARGE SCALE GENOMIC DNA]</scope>
    <source>
        <strain evidence="18 19">HYN0069</strain>
    </source>
</reference>
<dbReference type="PRINTS" id="PR00996">
    <property type="entry name" value="CHERMTFRASE"/>
</dbReference>
<evidence type="ECO:0000256" key="12">
    <source>
        <dbReference type="PROSITE-ProRule" id="PRU00050"/>
    </source>
</evidence>
<dbReference type="PROSITE" id="PS50122">
    <property type="entry name" value="CHEB"/>
    <property type="match status" value="1"/>
</dbReference>
<dbReference type="GO" id="GO:0008984">
    <property type="term" value="F:protein-glutamate methylesterase activity"/>
    <property type="evidence" value="ECO:0007669"/>
    <property type="project" value="InterPro"/>
</dbReference>
<dbReference type="GO" id="GO:0000156">
    <property type="term" value="F:phosphorelay response regulator activity"/>
    <property type="evidence" value="ECO:0007669"/>
    <property type="project" value="InterPro"/>
</dbReference>
<dbReference type="InterPro" id="IPR022641">
    <property type="entry name" value="CheR_N"/>
</dbReference>
<dbReference type="InterPro" id="IPR000673">
    <property type="entry name" value="Sig_transdc_resp-reg_Me-estase"/>
</dbReference>
<dbReference type="Pfam" id="PF13596">
    <property type="entry name" value="PAS_10"/>
    <property type="match status" value="1"/>
</dbReference>
<dbReference type="CDD" id="cd16434">
    <property type="entry name" value="CheB-CheR_fusion"/>
    <property type="match status" value="1"/>
</dbReference>
<feature type="domain" description="CheR-type methyltransferase" evidence="17">
    <location>
        <begin position="265"/>
        <end position="520"/>
    </location>
</feature>
<dbReference type="SUPFAM" id="SSF55785">
    <property type="entry name" value="PYP-like sensor domain (PAS domain)"/>
    <property type="match status" value="2"/>
</dbReference>
<comment type="catalytic activity">
    <reaction evidence="1">
        <text>ATP + protein L-histidine = ADP + protein N-phospho-L-histidine.</text>
        <dbReference type="EC" id="2.7.13.3"/>
    </reaction>
</comment>
<dbReference type="SMART" id="SM00911">
    <property type="entry name" value="HWE_HK"/>
    <property type="match status" value="1"/>
</dbReference>
<dbReference type="SUPFAM" id="SSF55874">
    <property type="entry name" value="ATPase domain of HSP90 chaperone/DNA topoisomerase II/histidine kinase"/>
    <property type="match status" value="1"/>
</dbReference>
<feature type="coiled-coil region" evidence="13">
    <location>
        <begin position="692"/>
        <end position="765"/>
    </location>
</feature>
<dbReference type="InterPro" id="IPR000780">
    <property type="entry name" value="CheR_MeTrfase"/>
</dbReference>
<evidence type="ECO:0000259" key="17">
    <source>
        <dbReference type="PROSITE" id="PS50123"/>
    </source>
</evidence>
<feature type="compositionally biased region" description="Low complexity" evidence="14">
    <location>
        <begin position="31"/>
        <end position="40"/>
    </location>
</feature>
<accession>A0A2S0UNE9</accession>
<comment type="catalytic activity">
    <reaction evidence="2">
        <text>L-glutamyl-[protein] + S-adenosyl-L-methionine = [protein]-L-glutamate 5-O-methyl ester + S-adenosyl-L-homocysteine</text>
        <dbReference type="Rhea" id="RHEA:24452"/>
        <dbReference type="Rhea" id="RHEA-COMP:10208"/>
        <dbReference type="Rhea" id="RHEA-COMP:10311"/>
        <dbReference type="ChEBI" id="CHEBI:29973"/>
        <dbReference type="ChEBI" id="CHEBI:57856"/>
        <dbReference type="ChEBI" id="CHEBI:59789"/>
        <dbReference type="ChEBI" id="CHEBI:82795"/>
        <dbReference type="EC" id="2.1.1.80"/>
    </reaction>
</comment>
<dbReference type="PANTHER" id="PTHR24422">
    <property type="entry name" value="CHEMOTAXIS PROTEIN METHYLTRANSFERASE"/>
    <property type="match status" value="1"/>
</dbReference>
<keyword evidence="12" id="KW-0145">Chemotaxis</keyword>
<protein>
    <recommendedName>
        <fullName evidence="20">Two-component system, chemotaxis family, CheB/CheR fusion protein</fullName>
    </recommendedName>
</protein>
<dbReference type="Pfam" id="PF01339">
    <property type="entry name" value="CheB_methylest"/>
    <property type="match status" value="1"/>
</dbReference>
<evidence type="ECO:0000256" key="5">
    <source>
        <dbReference type="ARBA" id="ARBA00022630"/>
    </source>
</evidence>
<evidence type="ECO:0000313" key="18">
    <source>
        <dbReference type="EMBL" id="AWB49333.1"/>
    </source>
</evidence>
<evidence type="ECO:0000256" key="4">
    <source>
        <dbReference type="ARBA" id="ARBA00022603"/>
    </source>
</evidence>
<dbReference type="InterPro" id="IPR050903">
    <property type="entry name" value="Bact_Chemotaxis_MeTrfase"/>
</dbReference>
<dbReference type="Pfam" id="PF03705">
    <property type="entry name" value="CheR_N"/>
    <property type="match status" value="1"/>
</dbReference>